<reference evidence="3 4" key="1">
    <citation type="submission" date="2021-03" db="EMBL/GenBank/DDBJ databases">
        <title>Glycomyces sp. nov., a novel actinomycete isolated from soil.</title>
        <authorList>
            <person name="Yang X."/>
            <person name="Xu X."/>
        </authorList>
    </citation>
    <scope>NUCLEOTIDE SEQUENCE [LARGE SCALE GENOMIC DNA]</scope>
    <source>
        <strain evidence="3 4">NEAU-S30</strain>
    </source>
</reference>
<name>A0ABS3U4H0_9ACTN</name>
<keyword evidence="2" id="KW-0472">Membrane</keyword>
<keyword evidence="4" id="KW-1185">Reference proteome</keyword>
<evidence type="ECO:0008006" key="5">
    <source>
        <dbReference type="Google" id="ProtNLM"/>
    </source>
</evidence>
<dbReference type="EMBL" id="JAGFNP010000006">
    <property type="protein sequence ID" value="MBO3733675.1"/>
    <property type="molecule type" value="Genomic_DNA"/>
</dbReference>
<feature type="transmembrane region" description="Helical" evidence="2">
    <location>
        <begin position="99"/>
        <end position="119"/>
    </location>
</feature>
<feature type="region of interest" description="Disordered" evidence="1">
    <location>
        <begin position="1"/>
        <end position="93"/>
    </location>
</feature>
<dbReference type="RefSeq" id="WP_208496646.1">
    <property type="nucleotide sequence ID" value="NZ_JAGFNP010000006.1"/>
</dbReference>
<sequence>MAYPPQQPGFDPNQQQPQYGQQPGYGQQPPQQPGYGVPQQPGYGQAPQQPGYGVPPQQPGYGQTPQAGYGQQPGYGAPQQQPGFGSPLPPAPKKSKTGLIVGIGAGALVVIVAIVLLIANPFGGGGPSKSDSPEDVAKDYLDLQVDIVTSGDLTDIQGMADKLSPYMCAEMVEEMEAGLDDADMSEEDMAEYQDMMAEAEIDVSYETGEATVDGDKATVPVTVTGTANIPEMGEMPLDDEYELELVKEEGAWKVCGDSSSLI</sequence>
<keyword evidence="2" id="KW-1133">Transmembrane helix</keyword>
<keyword evidence="2" id="KW-0812">Transmembrane</keyword>
<accession>A0ABS3U4H0</accession>
<proteinExistence type="predicted"/>
<dbReference type="Proteomes" id="UP000681341">
    <property type="component" value="Unassembled WGS sequence"/>
</dbReference>
<evidence type="ECO:0000313" key="4">
    <source>
        <dbReference type="Proteomes" id="UP000681341"/>
    </source>
</evidence>
<organism evidence="3 4">
    <name type="scientific">Glycomyces niveus</name>
    <dbReference type="NCBI Taxonomy" id="2820287"/>
    <lineage>
        <taxon>Bacteria</taxon>
        <taxon>Bacillati</taxon>
        <taxon>Actinomycetota</taxon>
        <taxon>Actinomycetes</taxon>
        <taxon>Glycomycetales</taxon>
        <taxon>Glycomycetaceae</taxon>
        <taxon>Glycomyces</taxon>
    </lineage>
</organism>
<evidence type="ECO:0000313" key="3">
    <source>
        <dbReference type="EMBL" id="MBO3733675.1"/>
    </source>
</evidence>
<feature type="compositionally biased region" description="Low complexity" evidence="1">
    <location>
        <begin position="14"/>
        <end position="83"/>
    </location>
</feature>
<evidence type="ECO:0000256" key="2">
    <source>
        <dbReference type="SAM" id="Phobius"/>
    </source>
</evidence>
<dbReference type="Gene3D" id="3.10.450.50">
    <property type="match status" value="1"/>
</dbReference>
<comment type="caution">
    <text evidence="3">The sequence shown here is derived from an EMBL/GenBank/DDBJ whole genome shotgun (WGS) entry which is preliminary data.</text>
</comment>
<evidence type="ECO:0000256" key="1">
    <source>
        <dbReference type="SAM" id="MobiDB-lite"/>
    </source>
</evidence>
<protein>
    <recommendedName>
        <fullName evidence="5">DUF4878 domain-containing protein</fullName>
    </recommendedName>
</protein>
<gene>
    <name evidence="3" type="ORF">J5V16_12635</name>
</gene>